<feature type="transmembrane region" description="Helical" evidence="2">
    <location>
        <begin position="190"/>
        <end position="211"/>
    </location>
</feature>
<dbReference type="OrthoDB" id="60858at2759"/>
<gene>
    <name evidence="3" type="ORF">HRG_04034</name>
</gene>
<evidence type="ECO:0000256" key="1">
    <source>
        <dbReference type="SAM" id="MobiDB-lite"/>
    </source>
</evidence>
<proteinExistence type="predicted"/>
<feature type="region of interest" description="Disordered" evidence="1">
    <location>
        <begin position="1"/>
        <end position="65"/>
    </location>
</feature>
<reference evidence="3" key="1">
    <citation type="submission" date="2021-09" db="EMBL/GenBank/DDBJ databases">
        <title>A high-quality genome of the endoparasitic fungus Hirsutella rhossiliensis with a comparison of Hirsutella genomes reveals transposable elements contributing to genome size variation.</title>
        <authorList>
            <person name="Lin R."/>
            <person name="Jiao Y."/>
            <person name="Sun X."/>
            <person name="Ling J."/>
            <person name="Xie B."/>
            <person name="Cheng X."/>
        </authorList>
    </citation>
    <scope>NUCLEOTIDE SEQUENCE</scope>
    <source>
        <strain evidence="3">HR02</strain>
    </source>
</reference>
<sequence>MVSTRSSSSRAGSLAPDAATPPNPPSAAAAASRSSPSPKPPSRRPGRPRRSNMASSSSSGAPAGGWAHTPTPATLLWMAISLPLVVWDTGYVLGRPHTMEGGRLHWPLWVPYKLYGQVDHIYGWKAFEARNGFTAAQGFLNLVETAMYVAYLWLYFRSSDADADAGPRSGAAAAAAASPRTKAIRGRPGAAAVLIGFSAAVMTLSKTVLYWMNEYYSGFDNIGHNAMIQLLYLWIIPNGAWLVGSAYMIYSLGGDILQGLEIASAHVKEE</sequence>
<accession>A0A9P8SK63</accession>
<evidence type="ECO:0000313" key="3">
    <source>
        <dbReference type="EMBL" id="KAH0966018.1"/>
    </source>
</evidence>
<protein>
    <submittedName>
        <fullName evidence="3">C6 transcription factor</fullName>
    </submittedName>
</protein>
<keyword evidence="2" id="KW-0812">Transmembrane</keyword>
<dbReference type="Proteomes" id="UP000824596">
    <property type="component" value="Unassembled WGS sequence"/>
</dbReference>
<name>A0A9P8SK63_9HYPO</name>
<dbReference type="PANTHER" id="PTHR37919">
    <property type="entry name" value="PROTEIN CBG05606"/>
    <property type="match status" value="1"/>
</dbReference>
<feature type="compositionally biased region" description="Low complexity" evidence="1">
    <location>
        <begin position="54"/>
        <end position="65"/>
    </location>
</feature>
<dbReference type="PANTHER" id="PTHR37919:SF2">
    <property type="entry name" value="EXPERA DOMAIN-CONTAINING PROTEIN"/>
    <property type="match status" value="1"/>
</dbReference>
<keyword evidence="2" id="KW-1133">Transmembrane helix</keyword>
<comment type="caution">
    <text evidence="3">The sequence shown here is derived from an EMBL/GenBank/DDBJ whole genome shotgun (WGS) entry which is preliminary data.</text>
</comment>
<dbReference type="AlphaFoldDB" id="A0A9P8SK63"/>
<evidence type="ECO:0000313" key="4">
    <source>
        <dbReference type="Proteomes" id="UP000824596"/>
    </source>
</evidence>
<keyword evidence="2" id="KW-0472">Membrane</keyword>
<feature type="compositionally biased region" description="Low complexity" evidence="1">
    <location>
        <begin position="1"/>
        <end position="18"/>
    </location>
</feature>
<evidence type="ECO:0000256" key="2">
    <source>
        <dbReference type="SAM" id="Phobius"/>
    </source>
</evidence>
<feature type="transmembrane region" description="Helical" evidence="2">
    <location>
        <begin position="231"/>
        <end position="250"/>
    </location>
</feature>
<feature type="compositionally biased region" description="Low complexity" evidence="1">
    <location>
        <begin position="26"/>
        <end position="36"/>
    </location>
</feature>
<dbReference type="RefSeq" id="XP_044723531.1">
    <property type="nucleotide sequence ID" value="XM_044862505.1"/>
</dbReference>
<organism evidence="3 4">
    <name type="scientific">Hirsutella rhossiliensis</name>
    <dbReference type="NCBI Taxonomy" id="111463"/>
    <lineage>
        <taxon>Eukaryota</taxon>
        <taxon>Fungi</taxon>
        <taxon>Dikarya</taxon>
        <taxon>Ascomycota</taxon>
        <taxon>Pezizomycotina</taxon>
        <taxon>Sordariomycetes</taxon>
        <taxon>Hypocreomycetidae</taxon>
        <taxon>Hypocreales</taxon>
        <taxon>Ophiocordycipitaceae</taxon>
        <taxon>Hirsutella</taxon>
    </lineage>
</organism>
<feature type="compositionally biased region" description="Basic residues" evidence="1">
    <location>
        <begin position="41"/>
        <end position="50"/>
    </location>
</feature>
<dbReference type="EMBL" id="JAIZPD010000003">
    <property type="protein sequence ID" value="KAH0966018.1"/>
    <property type="molecule type" value="Genomic_DNA"/>
</dbReference>
<keyword evidence="4" id="KW-1185">Reference proteome</keyword>
<dbReference type="GeneID" id="68353163"/>